<evidence type="ECO:0000256" key="2">
    <source>
        <dbReference type="ARBA" id="ARBA00022741"/>
    </source>
</evidence>
<evidence type="ECO:0000313" key="6">
    <source>
        <dbReference type="Proteomes" id="UP000592294"/>
    </source>
</evidence>
<sequence>MTQQGLESDGVLECRDVAGDARPEVLVEIRGLCFRRGERVIFEDLDLDIRRGTVTAVMGPSGTGKTTLLKLITGQLHPDAGTIRVDGQDVTRLDSAELYRLRRRMGMLFQSGALLTDLSVFDNVAYPLREHTNLSASMVRKLVLLKLEAVGLRGARDLMPSQLSGGMARRVALARAIALDPMMILYDEPFTGQDPISMGMLMALIRQLNDASGLTSILVSHDVRETASIADYLYVIFEGRVVAQGTPDELAADRSEWVRQFMDGLPDGPVHFHYPAPDLADDLLLRGDR</sequence>
<evidence type="ECO:0000256" key="1">
    <source>
        <dbReference type="ARBA" id="ARBA00022448"/>
    </source>
</evidence>
<dbReference type="InterPro" id="IPR017871">
    <property type="entry name" value="ABC_transporter-like_CS"/>
</dbReference>
<dbReference type="PROSITE" id="PS50893">
    <property type="entry name" value="ABC_TRANSPORTER_2"/>
    <property type="match status" value="1"/>
</dbReference>
<dbReference type="GO" id="GO:0016887">
    <property type="term" value="F:ATP hydrolysis activity"/>
    <property type="evidence" value="ECO:0007669"/>
    <property type="project" value="InterPro"/>
</dbReference>
<dbReference type="EMBL" id="JABZEO010000007">
    <property type="protein sequence ID" value="NVZ09914.1"/>
    <property type="molecule type" value="Genomic_DNA"/>
</dbReference>
<dbReference type="GO" id="GO:0005524">
    <property type="term" value="F:ATP binding"/>
    <property type="evidence" value="ECO:0007669"/>
    <property type="project" value="UniProtKB-KW"/>
</dbReference>
<evidence type="ECO:0000313" key="5">
    <source>
        <dbReference type="EMBL" id="NVZ09914.1"/>
    </source>
</evidence>
<dbReference type="InterPro" id="IPR027417">
    <property type="entry name" value="P-loop_NTPase"/>
</dbReference>
<dbReference type="SUPFAM" id="SSF52540">
    <property type="entry name" value="P-loop containing nucleoside triphosphate hydrolases"/>
    <property type="match status" value="1"/>
</dbReference>
<dbReference type="Proteomes" id="UP000592294">
    <property type="component" value="Unassembled WGS sequence"/>
</dbReference>
<dbReference type="Gene3D" id="3.40.50.300">
    <property type="entry name" value="P-loop containing nucleotide triphosphate hydrolases"/>
    <property type="match status" value="1"/>
</dbReference>
<keyword evidence="1" id="KW-0813">Transport</keyword>
<feature type="domain" description="ABC transporter" evidence="4">
    <location>
        <begin position="27"/>
        <end position="263"/>
    </location>
</feature>
<dbReference type="PROSITE" id="PS00211">
    <property type="entry name" value="ABC_TRANSPORTER_1"/>
    <property type="match status" value="1"/>
</dbReference>
<reference evidence="5 6" key="1">
    <citation type="submission" date="2020-06" db="EMBL/GenBank/DDBJ databases">
        <title>Whole-genome sequence of Allochromatium humboldtianum DSM 21881, type strain.</title>
        <authorList>
            <person name="Kyndt J.A."/>
            <person name="Meyer T.E."/>
        </authorList>
    </citation>
    <scope>NUCLEOTIDE SEQUENCE [LARGE SCALE GENOMIC DNA]</scope>
    <source>
        <strain evidence="5 6">DSM 21881</strain>
    </source>
</reference>
<dbReference type="AlphaFoldDB" id="A0A850R7V6"/>
<dbReference type="Pfam" id="PF00005">
    <property type="entry name" value="ABC_tran"/>
    <property type="match status" value="1"/>
</dbReference>
<comment type="caution">
    <text evidence="5">The sequence shown here is derived from an EMBL/GenBank/DDBJ whole genome shotgun (WGS) entry which is preliminary data.</text>
</comment>
<organism evidence="5 6">
    <name type="scientific">Allochromatium humboldtianum</name>
    <dbReference type="NCBI Taxonomy" id="504901"/>
    <lineage>
        <taxon>Bacteria</taxon>
        <taxon>Pseudomonadati</taxon>
        <taxon>Pseudomonadota</taxon>
        <taxon>Gammaproteobacteria</taxon>
        <taxon>Chromatiales</taxon>
        <taxon>Chromatiaceae</taxon>
        <taxon>Allochromatium</taxon>
    </lineage>
</organism>
<evidence type="ECO:0000256" key="3">
    <source>
        <dbReference type="ARBA" id="ARBA00022840"/>
    </source>
</evidence>
<name>A0A850R7V6_9GAMM</name>
<keyword evidence="2" id="KW-0547">Nucleotide-binding</keyword>
<evidence type="ECO:0000259" key="4">
    <source>
        <dbReference type="PROSITE" id="PS50893"/>
    </source>
</evidence>
<accession>A0A850R7V6</accession>
<gene>
    <name evidence="5" type="ORF">HW932_11640</name>
</gene>
<dbReference type="SMART" id="SM00382">
    <property type="entry name" value="AAA"/>
    <property type="match status" value="1"/>
</dbReference>
<dbReference type="InterPro" id="IPR003593">
    <property type="entry name" value="AAA+_ATPase"/>
</dbReference>
<keyword evidence="6" id="KW-1185">Reference proteome</keyword>
<dbReference type="PANTHER" id="PTHR43023:SF6">
    <property type="entry name" value="INTERMEMBRANE PHOSPHOLIPID TRANSPORT SYSTEM ATP-BINDING PROTEIN MLAF"/>
    <property type="match status" value="1"/>
</dbReference>
<dbReference type="CDD" id="cd03261">
    <property type="entry name" value="ABC_Org_Solvent_Resistant"/>
    <property type="match status" value="1"/>
</dbReference>
<proteinExistence type="predicted"/>
<dbReference type="InterPro" id="IPR003439">
    <property type="entry name" value="ABC_transporter-like_ATP-bd"/>
</dbReference>
<protein>
    <submittedName>
        <fullName evidence="5">ABC transporter ATP-binding protein</fullName>
    </submittedName>
</protein>
<keyword evidence="3 5" id="KW-0067">ATP-binding</keyword>
<dbReference type="PANTHER" id="PTHR43023">
    <property type="entry name" value="PROTEIN TRIGALACTOSYLDIACYLGLYCEROL 3, CHLOROPLASTIC"/>
    <property type="match status" value="1"/>
</dbReference>
<dbReference type="RefSeq" id="WP_176976663.1">
    <property type="nucleotide sequence ID" value="NZ_JABZEO010000007.1"/>
</dbReference>